<comment type="caution">
    <text evidence="9">The sequence shown here is derived from an EMBL/GenBank/DDBJ whole genome shotgun (WGS) entry which is preliminary data.</text>
</comment>
<keyword evidence="10" id="KW-1185">Reference proteome</keyword>
<evidence type="ECO:0000256" key="6">
    <source>
        <dbReference type="PIRNR" id="PIRNR010252"/>
    </source>
</evidence>
<evidence type="ECO:0000256" key="5">
    <source>
        <dbReference type="HAMAP-Rule" id="MF_00906"/>
    </source>
</evidence>
<comment type="subunit">
    <text evidence="5">Interacts directly with FtsZ.</text>
</comment>
<dbReference type="OrthoDB" id="5765005at2"/>
<reference evidence="9 10" key="1">
    <citation type="journal article" date="2012" name="Int. J. Syst. Evol. Microbiol.">
        <title>Vibrio caribbeanicus sp. nov., isolated from the marine sponge Scleritoderma cyanea.</title>
        <authorList>
            <person name="Hoffmann M."/>
            <person name="Monday S.R."/>
            <person name="Allard M.W."/>
            <person name="Strain E.A."/>
            <person name="Whittaker P."/>
            <person name="Naum M."/>
            <person name="McCarthy P.J."/>
            <person name="Lopez J.V."/>
            <person name="Fischer M."/>
            <person name="Brown E.W."/>
        </authorList>
    </citation>
    <scope>NUCLEOTIDE SEQUENCE [LARGE SCALE GENOMIC DNA]</scope>
    <source>
        <strain evidence="9 10">ATCC BAA-2122</strain>
    </source>
</reference>
<name>E3BFG5_9VIBR</name>
<evidence type="ECO:0000259" key="8">
    <source>
        <dbReference type="Pfam" id="PF21083"/>
    </source>
</evidence>
<evidence type="ECO:0000259" key="7">
    <source>
        <dbReference type="Pfam" id="PF07126"/>
    </source>
</evidence>
<dbReference type="eggNOG" id="ENOG502Z8AH">
    <property type="taxonomic scope" value="Bacteria"/>
</dbReference>
<evidence type="ECO:0000256" key="4">
    <source>
        <dbReference type="ARBA" id="ARBA00023306"/>
    </source>
</evidence>
<comment type="function">
    <text evidence="5 6">Contributes to the efficiency of the cell division process by stabilizing the polymeric form of the cell division protein FtsZ. Acts by promoting interactions between FtsZ protofilaments and suppressing the GTPase activity of FtsZ.</text>
</comment>
<comment type="subcellular location">
    <subcellularLocation>
        <location evidence="5 6">Cytoplasm</location>
    </subcellularLocation>
</comment>
<gene>
    <name evidence="5" type="primary">zapC</name>
    <name evidence="9" type="ORF">VIBC2010_10152</name>
</gene>
<evidence type="ECO:0000313" key="9">
    <source>
        <dbReference type="EMBL" id="EFP98143.1"/>
    </source>
</evidence>
<keyword evidence="1 5" id="KW-0963">Cytoplasm</keyword>
<keyword evidence="2 5" id="KW-0132">Cell division</keyword>
<dbReference type="InterPro" id="IPR048372">
    <property type="entry name" value="ZapC_C"/>
</dbReference>
<dbReference type="HAMAP" id="MF_00906">
    <property type="entry name" value="ZapC"/>
    <property type="match status" value="1"/>
</dbReference>
<dbReference type="InterPro" id="IPR048373">
    <property type="entry name" value="ZapC_N"/>
</dbReference>
<dbReference type="EMBL" id="AEIU01000022">
    <property type="protein sequence ID" value="EFP98143.1"/>
    <property type="molecule type" value="Genomic_DNA"/>
</dbReference>
<dbReference type="PIRSF" id="PIRSF010252">
    <property type="entry name" value="ZapC"/>
    <property type="match status" value="1"/>
</dbReference>
<evidence type="ECO:0000256" key="3">
    <source>
        <dbReference type="ARBA" id="ARBA00023210"/>
    </source>
</evidence>
<dbReference type="InterPro" id="IPR009809">
    <property type="entry name" value="ZapC"/>
</dbReference>
<dbReference type="Pfam" id="PF07126">
    <property type="entry name" value="ZapC_C"/>
    <property type="match status" value="1"/>
</dbReference>
<protein>
    <recommendedName>
        <fullName evidence="5 6">Cell division protein ZapC</fullName>
    </recommendedName>
</protein>
<dbReference type="RefSeq" id="WP_009599652.1">
    <property type="nucleotide sequence ID" value="NZ_AEIU01000022.1"/>
</dbReference>
<dbReference type="AlphaFoldDB" id="E3BFG5"/>
<feature type="domain" description="Cell-division protein ZapC C-terminal" evidence="7">
    <location>
        <begin position="89"/>
        <end position="169"/>
    </location>
</feature>
<accession>E3BFG5</accession>
<proteinExistence type="inferred from homology"/>
<evidence type="ECO:0000256" key="1">
    <source>
        <dbReference type="ARBA" id="ARBA00022490"/>
    </source>
</evidence>
<dbReference type="GO" id="GO:0043093">
    <property type="term" value="P:FtsZ-dependent cytokinesis"/>
    <property type="evidence" value="ECO:0007669"/>
    <property type="project" value="UniProtKB-UniRule"/>
</dbReference>
<dbReference type="Proteomes" id="UP000002943">
    <property type="component" value="Unassembled WGS sequence"/>
</dbReference>
<evidence type="ECO:0000313" key="10">
    <source>
        <dbReference type="Proteomes" id="UP000002943"/>
    </source>
</evidence>
<dbReference type="GO" id="GO:0005737">
    <property type="term" value="C:cytoplasm"/>
    <property type="evidence" value="ECO:0007669"/>
    <property type="project" value="UniProtKB-SubCell"/>
</dbReference>
<comment type="similarity">
    <text evidence="5 6">Belongs to the ZapC family.</text>
</comment>
<feature type="domain" description="Cell-division protein ZapC N-terminal" evidence="8">
    <location>
        <begin position="1"/>
        <end position="88"/>
    </location>
</feature>
<organism evidence="9 10">
    <name type="scientific">Vibrio caribbeanicus ATCC BAA-2122</name>
    <dbReference type="NCBI Taxonomy" id="796620"/>
    <lineage>
        <taxon>Bacteria</taxon>
        <taxon>Pseudomonadati</taxon>
        <taxon>Pseudomonadota</taxon>
        <taxon>Gammaproteobacteria</taxon>
        <taxon>Vibrionales</taxon>
        <taxon>Vibrionaceae</taxon>
        <taxon>Vibrio</taxon>
    </lineage>
</organism>
<evidence type="ECO:0000256" key="2">
    <source>
        <dbReference type="ARBA" id="ARBA00022618"/>
    </source>
</evidence>
<keyword evidence="4 5" id="KW-0131">Cell cycle</keyword>
<keyword evidence="3 5" id="KW-0717">Septation</keyword>
<sequence length="181" mass="20145">MLKPNDNWIWYYDDVDEHLMLDLGGDMLFKTNLSRKLVVDCAMGVNEFSVDDATAFQTYKEQIALLGLTEPRQAELTLYCVAAKRFHKPVQPKSWFFDVADYGVSSPEEGDIIELSNSYGSGHFVVLEVGECASLCACVKLDGFDLNGSKSLEFGQAIKVVHDRMTLANDAFLSQQIAMVG</sequence>
<dbReference type="GO" id="GO:0000917">
    <property type="term" value="P:division septum assembly"/>
    <property type="evidence" value="ECO:0007669"/>
    <property type="project" value="UniProtKB-KW"/>
</dbReference>
<dbReference type="Pfam" id="PF21083">
    <property type="entry name" value="ZapC_N"/>
    <property type="match status" value="1"/>
</dbReference>
<dbReference type="STRING" id="796620.VIBC2010_10152"/>